<evidence type="ECO:0000313" key="2">
    <source>
        <dbReference type="Proteomes" id="UP001060085"/>
    </source>
</evidence>
<keyword evidence="2" id="KW-1185">Reference proteome</keyword>
<comment type="caution">
    <text evidence="1">The sequence shown here is derived from an EMBL/GenBank/DDBJ whole genome shotgun (WGS) entry which is preliminary data.</text>
</comment>
<name>A0ACC0BMH1_CATRO</name>
<accession>A0ACC0BMH1</accession>
<protein>
    <submittedName>
        <fullName evidence="1">Uncharacterized protein</fullName>
    </submittedName>
</protein>
<reference evidence="2" key="1">
    <citation type="journal article" date="2023" name="Nat. Plants">
        <title>Single-cell RNA sequencing provides a high-resolution roadmap for understanding the multicellular compartmentation of specialized metabolism.</title>
        <authorList>
            <person name="Sun S."/>
            <person name="Shen X."/>
            <person name="Li Y."/>
            <person name="Li Y."/>
            <person name="Wang S."/>
            <person name="Li R."/>
            <person name="Zhang H."/>
            <person name="Shen G."/>
            <person name="Guo B."/>
            <person name="Wei J."/>
            <person name="Xu J."/>
            <person name="St-Pierre B."/>
            <person name="Chen S."/>
            <person name="Sun C."/>
        </authorList>
    </citation>
    <scope>NUCLEOTIDE SEQUENCE [LARGE SCALE GENOMIC DNA]</scope>
</reference>
<gene>
    <name evidence="1" type="ORF">M9H77_14219</name>
</gene>
<dbReference type="Proteomes" id="UP001060085">
    <property type="component" value="Linkage Group LG03"/>
</dbReference>
<dbReference type="EMBL" id="CM044703">
    <property type="protein sequence ID" value="KAI5673855.1"/>
    <property type="molecule type" value="Genomic_DNA"/>
</dbReference>
<sequence>MEIKSKQEDHQSKFARDMRNFYLGGGNGSNVYDRNNHENGDFTPKRHNGVNFEYSSKEEDRKLAYKSVKTINIFSSNYYLSFEIYFKEIKLFSLVFMENGYQFYFLNSLGTLIEKKQFVEINSNCCAILRLDEYQFNIPNFVSCVLEIEDKERNMEKELGAILEELSISCSLIPSLMCYEELLLKDLENQMETNLELFKVNTLAFEKSNLTKEAFEQAFEP</sequence>
<organism evidence="1 2">
    <name type="scientific">Catharanthus roseus</name>
    <name type="common">Madagascar periwinkle</name>
    <name type="synonym">Vinca rosea</name>
    <dbReference type="NCBI Taxonomy" id="4058"/>
    <lineage>
        <taxon>Eukaryota</taxon>
        <taxon>Viridiplantae</taxon>
        <taxon>Streptophyta</taxon>
        <taxon>Embryophyta</taxon>
        <taxon>Tracheophyta</taxon>
        <taxon>Spermatophyta</taxon>
        <taxon>Magnoliopsida</taxon>
        <taxon>eudicotyledons</taxon>
        <taxon>Gunneridae</taxon>
        <taxon>Pentapetalae</taxon>
        <taxon>asterids</taxon>
        <taxon>lamiids</taxon>
        <taxon>Gentianales</taxon>
        <taxon>Apocynaceae</taxon>
        <taxon>Rauvolfioideae</taxon>
        <taxon>Vinceae</taxon>
        <taxon>Catharanthinae</taxon>
        <taxon>Catharanthus</taxon>
    </lineage>
</organism>
<evidence type="ECO:0000313" key="1">
    <source>
        <dbReference type="EMBL" id="KAI5673855.1"/>
    </source>
</evidence>
<proteinExistence type="predicted"/>